<keyword evidence="5" id="KW-0378">Hydrolase</keyword>
<evidence type="ECO:0000256" key="1">
    <source>
        <dbReference type="ARBA" id="ARBA00006499"/>
    </source>
</evidence>
<dbReference type="EC" id="3.1.2.22" evidence="2"/>
<comment type="caution">
    <text evidence="11">The sequence shown here is derived from an EMBL/GenBank/DDBJ whole genome shotgun (WGS) entry which is preliminary data.</text>
</comment>
<comment type="similarity">
    <text evidence="1">Belongs to the AB hydrolase superfamily. AB hydrolase 2 family.</text>
</comment>
<dbReference type="GO" id="GO:0006631">
    <property type="term" value="P:fatty acid metabolic process"/>
    <property type="evidence" value="ECO:0007669"/>
    <property type="project" value="UniProtKB-KW"/>
</dbReference>
<dbReference type="InterPro" id="IPR050565">
    <property type="entry name" value="LYPA1-2/EST-like"/>
</dbReference>
<dbReference type="GO" id="GO:0052689">
    <property type="term" value="F:carboxylic ester hydrolase activity"/>
    <property type="evidence" value="ECO:0007669"/>
    <property type="project" value="UniProtKB-KW"/>
</dbReference>
<dbReference type="GO" id="GO:0008474">
    <property type="term" value="F:palmitoyl-(protein) hydrolase activity"/>
    <property type="evidence" value="ECO:0007669"/>
    <property type="project" value="UniProtKB-EC"/>
</dbReference>
<dbReference type="EMBL" id="JANIEX010001603">
    <property type="protein sequence ID" value="KAJ3556191.1"/>
    <property type="molecule type" value="Genomic_DNA"/>
</dbReference>
<protein>
    <recommendedName>
        <fullName evidence="3">Acyl-protein thioesterase 1</fullName>
        <ecNumber evidence="2">3.1.2.22</ecNumber>
    </recommendedName>
    <alternativeName>
        <fullName evidence="8">Palmitoyl-protein hydrolase</fullName>
    </alternativeName>
</protein>
<dbReference type="InterPro" id="IPR003140">
    <property type="entry name" value="PLipase/COase/thioEstase"/>
</dbReference>
<keyword evidence="12" id="KW-1185">Reference proteome</keyword>
<keyword evidence="6" id="KW-0443">Lipid metabolism</keyword>
<keyword evidence="4" id="KW-0719">Serine esterase</keyword>
<evidence type="ECO:0000256" key="5">
    <source>
        <dbReference type="ARBA" id="ARBA00022801"/>
    </source>
</evidence>
<comment type="catalytic activity">
    <reaction evidence="9">
        <text>S-hexadecanoyl-L-cysteinyl-[protein] + H2O = L-cysteinyl-[protein] + hexadecanoate + H(+)</text>
        <dbReference type="Rhea" id="RHEA:19233"/>
        <dbReference type="Rhea" id="RHEA-COMP:10131"/>
        <dbReference type="Rhea" id="RHEA-COMP:11032"/>
        <dbReference type="ChEBI" id="CHEBI:7896"/>
        <dbReference type="ChEBI" id="CHEBI:15377"/>
        <dbReference type="ChEBI" id="CHEBI:15378"/>
        <dbReference type="ChEBI" id="CHEBI:29950"/>
        <dbReference type="ChEBI" id="CHEBI:74151"/>
        <dbReference type="EC" id="3.1.2.22"/>
    </reaction>
</comment>
<dbReference type="PANTHER" id="PTHR10655:SF17">
    <property type="entry name" value="LYSOPHOSPHOLIPASE-LIKE PROTEIN 1"/>
    <property type="match status" value="1"/>
</dbReference>
<dbReference type="InterPro" id="IPR029058">
    <property type="entry name" value="AB_hydrolase_fold"/>
</dbReference>
<evidence type="ECO:0000256" key="8">
    <source>
        <dbReference type="ARBA" id="ARBA00031195"/>
    </source>
</evidence>
<dbReference type="SUPFAM" id="SSF53474">
    <property type="entry name" value="alpha/beta-Hydrolases"/>
    <property type="match status" value="1"/>
</dbReference>
<feature type="domain" description="Phospholipase/carboxylesterase/thioesterase" evidence="10">
    <location>
        <begin position="8"/>
        <end position="233"/>
    </location>
</feature>
<evidence type="ECO:0000256" key="4">
    <source>
        <dbReference type="ARBA" id="ARBA00022487"/>
    </source>
</evidence>
<organism evidence="11 12">
    <name type="scientific">Leucocoprinus birnbaumii</name>
    <dbReference type="NCBI Taxonomy" id="56174"/>
    <lineage>
        <taxon>Eukaryota</taxon>
        <taxon>Fungi</taxon>
        <taxon>Dikarya</taxon>
        <taxon>Basidiomycota</taxon>
        <taxon>Agaricomycotina</taxon>
        <taxon>Agaricomycetes</taxon>
        <taxon>Agaricomycetidae</taxon>
        <taxon>Agaricales</taxon>
        <taxon>Agaricineae</taxon>
        <taxon>Agaricaceae</taxon>
        <taxon>Leucocoprinus</taxon>
    </lineage>
</organism>
<dbReference type="PANTHER" id="PTHR10655">
    <property type="entry name" value="LYSOPHOSPHOLIPASE-RELATED"/>
    <property type="match status" value="1"/>
</dbReference>
<dbReference type="AlphaFoldDB" id="A0AAD5VH21"/>
<evidence type="ECO:0000256" key="7">
    <source>
        <dbReference type="ARBA" id="ARBA00029392"/>
    </source>
</evidence>
<evidence type="ECO:0000256" key="9">
    <source>
        <dbReference type="ARBA" id="ARBA00047337"/>
    </source>
</evidence>
<keyword evidence="6" id="KW-0276">Fatty acid metabolism</keyword>
<evidence type="ECO:0000256" key="2">
    <source>
        <dbReference type="ARBA" id="ARBA00012423"/>
    </source>
</evidence>
<accession>A0AAD5VH21</accession>
<reference evidence="11" key="1">
    <citation type="submission" date="2022-07" db="EMBL/GenBank/DDBJ databases">
        <title>Genome Sequence of Leucocoprinus birnbaumii.</title>
        <authorList>
            <person name="Buettner E."/>
        </authorList>
    </citation>
    <scope>NUCLEOTIDE SEQUENCE</scope>
    <source>
        <strain evidence="11">VT141</strain>
    </source>
</reference>
<name>A0AAD5VH21_9AGAR</name>
<dbReference type="Proteomes" id="UP001213000">
    <property type="component" value="Unassembled WGS sequence"/>
</dbReference>
<evidence type="ECO:0000256" key="3">
    <source>
        <dbReference type="ARBA" id="ARBA00014923"/>
    </source>
</evidence>
<dbReference type="GO" id="GO:0005737">
    <property type="term" value="C:cytoplasm"/>
    <property type="evidence" value="ECO:0007669"/>
    <property type="project" value="TreeGrafter"/>
</dbReference>
<proteinExistence type="inferred from homology"/>
<evidence type="ECO:0000313" key="12">
    <source>
        <dbReference type="Proteomes" id="UP001213000"/>
    </source>
</evidence>
<evidence type="ECO:0000313" key="11">
    <source>
        <dbReference type="EMBL" id="KAJ3556191.1"/>
    </source>
</evidence>
<dbReference type="Pfam" id="PF02230">
    <property type="entry name" value="Abhydrolase_2"/>
    <property type="match status" value="1"/>
</dbReference>
<evidence type="ECO:0000256" key="6">
    <source>
        <dbReference type="ARBA" id="ARBA00022832"/>
    </source>
</evidence>
<dbReference type="Gene3D" id="3.40.50.1820">
    <property type="entry name" value="alpha/beta hydrolase"/>
    <property type="match status" value="1"/>
</dbReference>
<evidence type="ECO:0000259" key="10">
    <source>
        <dbReference type="Pfam" id="PF02230"/>
    </source>
</evidence>
<sequence>MSAVLRAVTIPAVKKHTASVIFIHGLGDTGFGWKPVMDMLREDKGLQHVKWILPHAPTQRVTANMGMEMPSWFDIYSFSFDSDEDKSGMLKSKGLITKIIEDEIASGIDANRIFLGGFSQGGAMTLLTGLTGQHKLAGLAVLSGWLPLRNDFKGMISEHGTSTPIFWGHGSHDPLVRLPLATASVDFLEKTLGVPRVMKTGETGVSLNVYQGMEHSTCPEELSAFKESIQRCIPADS</sequence>
<comment type="function">
    <text evidence="7">Hydrolyzes fatty acids from S-acylated cysteine residues in proteins with a strong preference for palmitoylated G-alpha proteins over other acyl substrates. Mediates the deacylation of G-alpha proteins such as GPA1 in vivo, but has weak or no activity toward palmitoylated Ras proteins. Has weak lysophospholipase activity in vitro; however such activity may not exist in vivo.</text>
</comment>
<gene>
    <name evidence="11" type="ORF">NP233_g12036</name>
</gene>